<evidence type="ECO:0000313" key="3">
    <source>
        <dbReference type="Proteomes" id="UP000800041"/>
    </source>
</evidence>
<dbReference type="InterPro" id="IPR050863">
    <property type="entry name" value="CenT-Element_Derived"/>
</dbReference>
<dbReference type="Pfam" id="PF03184">
    <property type="entry name" value="DDE_1"/>
    <property type="match status" value="1"/>
</dbReference>
<dbReference type="InterPro" id="IPR004875">
    <property type="entry name" value="DDE_SF_endonuclease_dom"/>
</dbReference>
<dbReference type="AlphaFoldDB" id="A0A6G1H1I9"/>
<organism evidence="2 3">
    <name type="scientific">Aulographum hederae CBS 113979</name>
    <dbReference type="NCBI Taxonomy" id="1176131"/>
    <lineage>
        <taxon>Eukaryota</taxon>
        <taxon>Fungi</taxon>
        <taxon>Dikarya</taxon>
        <taxon>Ascomycota</taxon>
        <taxon>Pezizomycotina</taxon>
        <taxon>Dothideomycetes</taxon>
        <taxon>Pleosporomycetidae</taxon>
        <taxon>Aulographales</taxon>
        <taxon>Aulographaceae</taxon>
    </lineage>
</organism>
<reference evidence="2" key="1">
    <citation type="journal article" date="2020" name="Stud. Mycol.">
        <title>101 Dothideomycetes genomes: a test case for predicting lifestyles and emergence of pathogens.</title>
        <authorList>
            <person name="Haridas S."/>
            <person name="Albert R."/>
            <person name="Binder M."/>
            <person name="Bloem J."/>
            <person name="Labutti K."/>
            <person name="Salamov A."/>
            <person name="Andreopoulos B."/>
            <person name="Baker S."/>
            <person name="Barry K."/>
            <person name="Bills G."/>
            <person name="Bluhm B."/>
            <person name="Cannon C."/>
            <person name="Castanera R."/>
            <person name="Culley D."/>
            <person name="Daum C."/>
            <person name="Ezra D."/>
            <person name="Gonzalez J."/>
            <person name="Henrissat B."/>
            <person name="Kuo A."/>
            <person name="Liang C."/>
            <person name="Lipzen A."/>
            <person name="Lutzoni F."/>
            <person name="Magnuson J."/>
            <person name="Mondo S."/>
            <person name="Nolan M."/>
            <person name="Ohm R."/>
            <person name="Pangilinan J."/>
            <person name="Park H.-J."/>
            <person name="Ramirez L."/>
            <person name="Alfaro M."/>
            <person name="Sun H."/>
            <person name="Tritt A."/>
            <person name="Yoshinaga Y."/>
            <person name="Zwiers L.-H."/>
            <person name="Turgeon B."/>
            <person name="Goodwin S."/>
            <person name="Spatafora J."/>
            <person name="Crous P."/>
            <person name="Grigoriev I."/>
        </authorList>
    </citation>
    <scope>NUCLEOTIDE SEQUENCE</scope>
    <source>
        <strain evidence="2">CBS 113979</strain>
    </source>
</reference>
<name>A0A6G1H1I9_9PEZI</name>
<dbReference type="GO" id="GO:0003677">
    <property type="term" value="F:DNA binding"/>
    <property type="evidence" value="ECO:0007669"/>
    <property type="project" value="TreeGrafter"/>
</dbReference>
<keyword evidence="3" id="KW-1185">Reference proteome</keyword>
<gene>
    <name evidence="2" type="ORF">K402DRAFT_312778</name>
</gene>
<feature type="domain" description="DDE-1" evidence="1">
    <location>
        <begin position="25"/>
        <end position="137"/>
    </location>
</feature>
<sequence length="147" mass="17039">MLIIKGEILIERYFDDLPDNYLLATSDTGYTNDEISLAWARHFVKYSRPSNPSEKRLLLFDGFDSHCTKEFLQILEDHDIIPYRLPSHTSHFLQPLDVGCFQPYKHWHAEAVDAATRTGCTNYNKSEFLAAIETIRASTFKPRTIQK</sequence>
<dbReference type="PANTHER" id="PTHR19303:SF74">
    <property type="entry name" value="POGO TRANSPOSABLE ELEMENT WITH KRAB DOMAIN"/>
    <property type="match status" value="1"/>
</dbReference>
<evidence type="ECO:0000259" key="1">
    <source>
        <dbReference type="Pfam" id="PF03184"/>
    </source>
</evidence>
<accession>A0A6G1H1I9</accession>
<feature type="non-terminal residue" evidence="2">
    <location>
        <position position="147"/>
    </location>
</feature>
<evidence type="ECO:0000313" key="2">
    <source>
        <dbReference type="EMBL" id="KAF1986869.1"/>
    </source>
</evidence>
<protein>
    <submittedName>
        <fullName evidence="2">DDE-domain-containing protein</fullName>
    </submittedName>
</protein>
<proteinExistence type="predicted"/>
<dbReference type="PANTHER" id="PTHR19303">
    <property type="entry name" value="TRANSPOSON"/>
    <property type="match status" value="1"/>
</dbReference>
<dbReference type="Proteomes" id="UP000800041">
    <property type="component" value="Unassembled WGS sequence"/>
</dbReference>
<dbReference type="OrthoDB" id="5425161at2759"/>
<dbReference type="GO" id="GO:0005634">
    <property type="term" value="C:nucleus"/>
    <property type="evidence" value="ECO:0007669"/>
    <property type="project" value="TreeGrafter"/>
</dbReference>
<dbReference type="EMBL" id="ML977155">
    <property type="protein sequence ID" value="KAF1986869.1"/>
    <property type="molecule type" value="Genomic_DNA"/>
</dbReference>